<protein>
    <submittedName>
        <fullName evidence="2">Uncharacterized protein</fullName>
    </submittedName>
</protein>
<feature type="compositionally biased region" description="Polar residues" evidence="1">
    <location>
        <begin position="46"/>
        <end position="59"/>
    </location>
</feature>
<accession>A0A9W9YX75</accession>
<proteinExistence type="predicted"/>
<gene>
    <name evidence="2" type="ORF">OS493_027322</name>
</gene>
<sequence>MNFADADFIDELWAEKHNAVTKVKGLSDLSEKAKIGEKSEHKRSRGSATSERPGSTGRQPSLKVGKPTRNLHYYRCLRFIYDILS</sequence>
<reference evidence="2" key="1">
    <citation type="submission" date="2023-01" db="EMBL/GenBank/DDBJ databases">
        <title>Genome assembly of the deep-sea coral Lophelia pertusa.</title>
        <authorList>
            <person name="Herrera S."/>
            <person name="Cordes E."/>
        </authorList>
    </citation>
    <scope>NUCLEOTIDE SEQUENCE</scope>
    <source>
        <strain evidence="2">USNM1676648</strain>
        <tissue evidence="2">Polyp</tissue>
    </source>
</reference>
<dbReference type="EMBL" id="MU826850">
    <property type="protein sequence ID" value="KAJ7371208.1"/>
    <property type="molecule type" value="Genomic_DNA"/>
</dbReference>
<name>A0A9W9YX75_9CNID</name>
<dbReference type="Proteomes" id="UP001163046">
    <property type="component" value="Unassembled WGS sequence"/>
</dbReference>
<feature type="compositionally biased region" description="Basic and acidic residues" evidence="1">
    <location>
        <begin position="31"/>
        <end position="40"/>
    </location>
</feature>
<dbReference type="AlphaFoldDB" id="A0A9W9YX75"/>
<feature type="region of interest" description="Disordered" evidence="1">
    <location>
        <begin position="31"/>
        <end position="66"/>
    </location>
</feature>
<evidence type="ECO:0000313" key="3">
    <source>
        <dbReference type="Proteomes" id="UP001163046"/>
    </source>
</evidence>
<evidence type="ECO:0000313" key="2">
    <source>
        <dbReference type="EMBL" id="KAJ7371208.1"/>
    </source>
</evidence>
<comment type="caution">
    <text evidence="2">The sequence shown here is derived from an EMBL/GenBank/DDBJ whole genome shotgun (WGS) entry which is preliminary data.</text>
</comment>
<organism evidence="2 3">
    <name type="scientific">Desmophyllum pertusum</name>
    <dbReference type="NCBI Taxonomy" id="174260"/>
    <lineage>
        <taxon>Eukaryota</taxon>
        <taxon>Metazoa</taxon>
        <taxon>Cnidaria</taxon>
        <taxon>Anthozoa</taxon>
        <taxon>Hexacorallia</taxon>
        <taxon>Scleractinia</taxon>
        <taxon>Caryophylliina</taxon>
        <taxon>Caryophylliidae</taxon>
        <taxon>Desmophyllum</taxon>
    </lineage>
</organism>
<keyword evidence="3" id="KW-1185">Reference proteome</keyword>
<evidence type="ECO:0000256" key="1">
    <source>
        <dbReference type="SAM" id="MobiDB-lite"/>
    </source>
</evidence>